<dbReference type="EnsemblMetazoa" id="AATE002054-RA">
    <property type="protein sequence ID" value="AATE002054-PA.1"/>
    <property type="gene ID" value="AATE002054"/>
</dbReference>
<evidence type="ECO:0000259" key="6">
    <source>
        <dbReference type="PROSITE" id="PS51194"/>
    </source>
</evidence>
<dbReference type="SUPFAM" id="SSF52540">
    <property type="entry name" value="P-loop containing nucleoside triphosphate hydrolases"/>
    <property type="match status" value="1"/>
</dbReference>
<evidence type="ECO:0000256" key="3">
    <source>
        <dbReference type="ARBA" id="ARBA00022840"/>
    </source>
</evidence>
<comment type="domain">
    <text evidence="5">The Q motif is unique to and characteristic of the DEAD box family of RNA helicases and controls ATP binding and hydrolysis.</text>
</comment>
<dbReference type="GO" id="GO:0003723">
    <property type="term" value="F:RNA binding"/>
    <property type="evidence" value="ECO:0007669"/>
    <property type="project" value="UniProtKB-UniRule"/>
</dbReference>
<dbReference type="Gene3D" id="3.40.50.300">
    <property type="entry name" value="P-loop containing nucleotide triphosphate hydrolases"/>
    <property type="match status" value="1"/>
</dbReference>
<dbReference type="EMBL" id="AXCP01007586">
    <property type="status" value="NOT_ANNOTATED_CDS"/>
    <property type="molecule type" value="Genomic_DNA"/>
</dbReference>
<dbReference type="PROSITE" id="PS51194">
    <property type="entry name" value="HELICASE_CTER"/>
    <property type="match status" value="1"/>
</dbReference>
<protein>
    <recommendedName>
        <fullName evidence="5">ATP-dependent RNA helicase</fullName>
        <ecNumber evidence="5">3.6.4.13</ecNumber>
    </recommendedName>
</protein>
<comment type="similarity">
    <text evidence="5">Belongs to the DEAD box helicase family.</text>
</comment>
<organism evidence="7">
    <name type="scientific">Anopheles atroparvus</name>
    <name type="common">European mosquito</name>
    <dbReference type="NCBI Taxonomy" id="41427"/>
    <lineage>
        <taxon>Eukaryota</taxon>
        <taxon>Metazoa</taxon>
        <taxon>Ecdysozoa</taxon>
        <taxon>Arthropoda</taxon>
        <taxon>Hexapoda</taxon>
        <taxon>Insecta</taxon>
        <taxon>Pterygota</taxon>
        <taxon>Neoptera</taxon>
        <taxon>Endopterygota</taxon>
        <taxon>Diptera</taxon>
        <taxon>Nematocera</taxon>
        <taxon>Culicoidea</taxon>
        <taxon>Culicidae</taxon>
        <taxon>Anophelinae</taxon>
        <taxon>Anopheles</taxon>
    </lineage>
</organism>
<dbReference type="PANTHER" id="PTHR24031">
    <property type="entry name" value="RNA HELICASE"/>
    <property type="match status" value="1"/>
</dbReference>
<dbReference type="GO" id="GO:0005524">
    <property type="term" value="F:ATP binding"/>
    <property type="evidence" value="ECO:0007669"/>
    <property type="project" value="UniProtKB-UniRule"/>
</dbReference>
<dbReference type="InterPro" id="IPR027417">
    <property type="entry name" value="P-loop_NTPase"/>
</dbReference>
<keyword evidence="1 5" id="KW-0547">Nucleotide-binding</keyword>
<dbReference type="GO" id="GO:0003724">
    <property type="term" value="F:RNA helicase activity"/>
    <property type="evidence" value="ECO:0007669"/>
    <property type="project" value="UniProtKB-EC"/>
</dbReference>
<evidence type="ECO:0000256" key="4">
    <source>
        <dbReference type="ARBA" id="ARBA00022884"/>
    </source>
</evidence>
<reference evidence="7" key="1">
    <citation type="submission" date="2022-08" db="UniProtKB">
        <authorList>
            <consortium name="EnsemblMetazoa"/>
        </authorList>
    </citation>
    <scope>IDENTIFICATION</scope>
    <source>
        <strain evidence="7">EBRO</strain>
    </source>
</reference>
<dbReference type="GO" id="GO:0016787">
    <property type="term" value="F:hydrolase activity"/>
    <property type="evidence" value="ECO:0007669"/>
    <property type="project" value="UniProtKB-KW"/>
</dbReference>
<evidence type="ECO:0000313" key="7">
    <source>
        <dbReference type="EnsemblMetazoa" id="AATE002054-PA.1"/>
    </source>
</evidence>
<keyword evidence="2 5" id="KW-0378">Hydrolase</keyword>
<accession>A0A182IMR1</accession>
<dbReference type="AlphaFoldDB" id="A0A182IMR1"/>
<keyword evidence="4 5" id="KW-0694">RNA-binding</keyword>
<name>A0A182IMR1_ANOAO</name>
<feature type="domain" description="Helicase C-terminal" evidence="6">
    <location>
        <begin position="10"/>
        <end position="211"/>
    </location>
</feature>
<dbReference type="Pfam" id="PF00271">
    <property type="entry name" value="Helicase_C"/>
    <property type="match status" value="1"/>
</dbReference>
<comment type="catalytic activity">
    <reaction evidence="5">
        <text>ATP + H2O = ADP + phosphate + H(+)</text>
        <dbReference type="Rhea" id="RHEA:13065"/>
        <dbReference type="ChEBI" id="CHEBI:15377"/>
        <dbReference type="ChEBI" id="CHEBI:15378"/>
        <dbReference type="ChEBI" id="CHEBI:30616"/>
        <dbReference type="ChEBI" id="CHEBI:43474"/>
        <dbReference type="ChEBI" id="CHEBI:456216"/>
        <dbReference type="EC" id="3.6.4.13"/>
    </reaction>
</comment>
<comment type="function">
    <text evidence="5">RNA helicase.</text>
</comment>
<evidence type="ECO:0000256" key="5">
    <source>
        <dbReference type="RuleBase" id="RU365068"/>
    </source>
</evidence>
<dbReference type="EC" id="3.6.4.13" evidence="5"/>
<proteinExistence type="inferred from homology"/>
<dbReference type="InterPro" id="IPR001650">
    <property type="entry name" value="Helicase_C-like"/>
</dbReference>
<dbReference type="VEuPathDB" id="VectorBase:AATE002054"/>
<keyword evidence="3 5" id="KW-0067">ATP-binding</keyword>
<dbReference type="STRING" id="41427.A0A182IMR1"/>
<keyword evidence="5" id="KW-0347">Helicase</keyword>
<sequence>MEECVSIPSTAKQRYLVIPPKLRLVTLSGLIALEQHKKPSKALVFMATQDLVDFHYDVMVEVLTSKQLDSDDENENDADETNELLLLPRVVFFKLHGGMTQVERSSVFLKFRRAKTAVLLCTDMVARGIDIPIQEQKIDGIFVHLGQRLKCAQKTIARNKEQAAIVLQRRFEQLIAKEKELFLSASKGRRPFDVWRSAIYKLVPTGTLRLKREAYPGVVHGVANRRCHGAPGFQALVWFSVLWLRTLFLPAVAAPFLLPSQPPQTPLPHPQPLPLLPPLPPLTPLQSLLPRSPGPVAIAVAAPS</sequence>
<evidence type="ECO:0000256" key="2">
    <source>
        <dbReference type="ARBA" id="ARBA00022801"/>
    </source>
</evidence>
<evidence type="ECO:0000256" key="1">
    <source>
        <dbReference type="ARBA" id="ARBA00022741"/>
    </source>
</evidence>